<gene>
    <name evidence="2" type="ORF">B0T18DRAFT_440894</name>
</gene>
<evidence type="ECO:0000313" key="3">
    <source>
        <dbReference type="Proteomes" id="UP001172155"/>
    </source>
</evidence>
<protein>
    <recommendedName>
        <fullName evidence="4">MARVEL domain-containing protein</fullName>
    </recommendedName>
</protein>
<evidence type="ECO:0000256" key="1">
    <source>
        <dbReference type="SAM" id="Phobius"/>
    </source>
</evidence>
<keyword evidence="1" id="KW-1133">Transmembrane helix</keyword>
<reference evidence="2" key="1">
    <citation type="submission" date="2023-06" db="EMBL/GenBank/DDBJ databases">
        <title>Genome-scale phylogeny and comparative genomics of the fungal order Sordariales.</title>
        <authorList>
            <consortium name="Lawrence Berkeley National Laboratory"/>
            <person name="Hensen N."/>
            <person name="Bonometti L."/>
            <person name="Westerberg I."/>
            <person name="Brannstrom I.O."/>
            <person name="Guillou S."/>
            <person name="Cros-Aarteil S."/>
            <person name="Calhoun S."/>
            <person name="Haridas S."/>
            <person name="Kuo A."/>
            <person name="Mondo S."/>
            <person name="Pangilinan J."/>
            <person name="Riley R."/>
            <person name="LaButti K."/>
            <person name="Andreopoulos B."/>
            <person name="Lipzen A."/>
            <person name="Chen C."/>
            <person name="Yanf M."/>
            <person name="Daum C."/>
            <person name="Ng V."/>
            <person name="Clum A."/>
            <person name="Steindorff A."/>
            <person name="Ohm R."/>
            <person name="Martin F."/>
            <person name="Silar P."/>
            <person name="Natvig D."/>
            <person name="Lalanne C."/>
            <person name="Gautier V."/>
            <person name="Ament-velasquez S.L."/>
            <person name="Kruys A."/>
            <person name="Hutchinson M.I."/>
            <person name="Powell A.J."/>
            <person name="Barry K."/>
            <person name="Miller A.N."/>
            <person name="Grigoriev I.V."/>
            <person name="Debuchy R."/>
            <person name="Gladieux P."/>
            <person name="Thoren M.H."/>
            <person name="Johannesson H."/>
        </authorList>
    </citation>
    <scope>NUCLEOTIDE SEQUENCE</scope>
    <source>
        <strain evidence="2">SMH3187-1</strain>
    </source>
</reference>
<evidence type="ECO:0000313" key="2">
    <source>
        <dbReference type="EMBL" id="KAK0737969.1"/>
    </source>
</evidence>
<keyword evidence="1" id="KW-0812">Transmembrane</keyword>
<name>A0AA40BPC7_9PEZI</name>
<dbReference type="EMBL" id="JAUKUD010000007">
    <property type="protein sequence ID" value="KAK0737969.1"/>
    <property type="molecule type" value="Genomic_DNA"/>
</dbReference>
<proteinExistence type="predicted"/>
<keyword evidence="1" id="KW-0472">Membrane</keyword>
<feature type="transmembrane region" description="Helical" evidence="1">
    <location>
        <begin position="158"/>
        <end position="181"/>
    </location>
</feature>
<accession>A0AA40BPC7</accession>
<dbReference type="AlphaFoldDB" id="A0AA40BPC7"/>
<organism evidence="2 3">
    <name type="scientific">Schizothecium vesticola</name>
    <dbReference type="NCBI Taxonomy" id="314040"/>
    <lineage>
        <taxon>Eukaryota</taxon>
        <taxon>Fungi</taxon>
        <taxon>Dikarya</taxon>
        <taxon>Ascomycota</taxon>
        <taxon>Pezizomycotina</taxon>
        <taxon>Sordariomycetes</taxon>
        <taxon>Sordariomycetidae</taxon>
        <taxon>Sordariales</taxon>
        <taxon>Schizotheciaceae</taxon>
        <taxon>Schizothecium</taxon>
    </lineage>
</organism>
<comment type="caution">
    <text evidence="2">The sequence shown here is derived from an EMBL/GenBank/DDBJ whole genome shotgun (WGS) entry which is preliminary data.</text>
</comment>
<sequence>MGFQAPKLGALGMTFTVMRACQLVSLIAVIGMVANFVSEIAAVERSPPSELIGALTVSITAAIYVVITYILYYDSMLPLLFTAILDAFLLIASIVVAALLGKPLSFLNCALLPAKTPTTLTTHQAALPFGTTATSITKTLSYFSFVAVDKPTCYEIKAVWALSIALCVLLSFSSLVCLALWQRVRRTSSLSPTKDPQ</sequence>
<feature type="transmembrane region" description="Helical" evidence="1">
    <location>
        <begin position="52"/>
        <end position="72"/>
    </location>
</feature>
<dbReference type="Proteomes" id="UP001172155">
    <property type="component" value="Unassembled WGS sequence"/>
</dbReference>
<evidence type="ECO:0008006" key="4">
    <source>
        <dbReference type="Google" id="ProtNLM"/>
    </source>
</evidence>
<keyword evidence="3" id="KW-1185">Reference proteome</keyword>
<feature type="transmembrane region" description="Helical" evidence="1">
    <location>
        <begin position="79"/>
        <end position="100"/>
    </location>
</feature>